<keyword evidence="5" id="KW-1185">Reference proteome</keyword>
<dbReference type="Proteomes" id="UP000249340">
    <property type="component" value="Chromosome"/>
</dbReference>
<name>A0A345T324_9ACTN</name>
<dbReference type="Pfam" id="PF13556">
    <property type="entry name" value="HTH_30"/>
    <property type="match status" value="1"/>
</dbReference>
<evidence type="ECO:0000313" key="4">
    <source>
        <dbReference type="EMBL" id="AXI80379.1"/>
    </source>
</evidence>
<dbReference type="Pfam" id="PF07905">
    <property type="entry name" value="PucR"/>
    <property type="match status" value="1"/>
</dbReference>
<dbReference type="EMBL" id="CP031264">
    <property type="protein sequence ID" value="AXI80379.1"/>
    <property type="molecule type" value="Genomic_DNA"/>
</dbReference>
<dbReference type="InterPro" id="IPR042070">
    <property type="entry name" value="PucR_C-HTH_sf"/>
</dbReference>
<dbReference type="InterPro" id="IPR025736">
    <property type="entry name" value="PucR_C-HTH_dom"/>
</dbReference>
<dbReference type="OrthoDB" id="3663486at2"/>
<feature type="domain" description="Purine catabolism PurC-like" evidence="2">
    <location>
        <begin position="50"/>
        <end position="143"/>
    </location>
</feature>
<accession>A0A345T324</accession>
<dbReference type="PANTHER" id="PTHR33744:SF1">
    <property type="entry name" value="DNA-BINDING TRANSCRIPTIONAL ACTIVATOR ADER"/>
    <property type="match status" value="1"/>
</dbReference>
<dbReference type="PANTHER" id="PTHR33744">
    <property type="entry name" value="CARBOHYDRATE DIACID REGULATOR"/>
    <property type="match status" value="1"/>
</dbReference>
<sequence>MDDPTASAPTRCRLHSTTRPQEDPVPTLDVLVRTLGADLAPVTPAEPPPREVTGVHVSELTDPTPYLSGGELLLTTGMGLTGQTAQARAYAARLAGHGASGLGIGLGPVHQQVPATLAAACEAAGLPLLVVPAPTPFLVVARTYWSLLAAAGQEELTATLGAHRDLVRAAAGPDPVPAVVRTLAGAVEGWAARLGPDGEVLEVWPRGRRASAHRVAAEAARLRVAGPHSSATFPLGAEDVVLHPLSGRGRLSGFVATGCPRPMQPPDRQLVLTACALLALQSEQQRRGIAASRASRACVARLLLAGYVDAARALAAELGLSAAPPRVRVLGLAGLTGAGADEVLDALEPAAARDRRQLLAAAEPDEVWALLGPADAPAALDAARRLATERWTGARTLLGAEAALPELHRQLPALRRTLAALPAGAVRDLGADGARGLTAAPSLEPLLRYRRTDLVPTVAAYLRHRGQWERAAADLGVHRNTLRHRIATAVRLLGADLDDPDVASRTWLALRENGLA</sequence>
<evidence type="ECO:0000313" key="5">
    <source>
        <dbReference type="Proteomes" id="UP000249340"/>
    </source>
</evidence>
<feature type="region of interest" description="Disordered" evidence="1">
    <location>
        <begin position="1"/>
        <end position="24"/>
    </location>
</feature>
<evidence type="ECO:0000259" key="3">
    <source>
        <dbReference type="Pfam" id="PF13556"/>
    </source>
</evidence>
<evidence type="ECO:0000256" key="1">
    <source>
        <dbReference type="SAM" id="MobiDB-lite"/>
    </source>
</evidence>
<reference evidence="5" key="1">
    <citation type="submission" date="2018-07" db="EMBL/GenBank/DDBJ databases">
        <title>Streptacidiphilus bronchialis DSM 106435 chromosome.</title>
        <authorList>
            <person name="Batra D."/>
            <person name="Gulvik C.A."/>
        </authorList>
    </citation>
    <scope>NUCLEOTIDE SEQUENCE [LARGE SCALE GENOMIC DNA]</scope>
    <source>
        <strain evidence="5">DSM 106435</strain>
    </source>
</reference>
<dbReference type="KEGG" id="stri:C7M71_026250"/>
<dbReference type="AlphaFoldDB" id="A0A345T324"/>
<evidence type="ECO:0000259" key="2">
    <source>
        <dbReference type="Pfam" id="PF07905"/>
    </source>
</evidence>
<dbReference type="Gene3D" id="1.10.10.2840">
    <property type="entry name" value="PucR C-terminal helix-turn-helix domain"/>
    <property type="match status" value="1"/>
</dbReference>
<organism evidence="4 5">
    <name type="scientific">Peterkaempfera bronchialis</name>
    <dbReference type="NCBI Taxonomy" id="2126346"/>
    <lineage>
        <taxon>Bacteria</taxon>
        <taxon>Bacillati</taxon>
        <taxon>Actinomycetota</taxon>
        <taxon>Actinomycetes</taxon>
        <taxon>Kitasatosporales</taxon>
        <taxon>Streptomycetaceae</taxon>
        <taxon>Peterkaempfera</taxon>
    </lineage>
</organism>
<dbReference type="InterPro" id="IPR051448">
    <property type="entry name" value="CdaR-like_regulators"/>
</dbReference>
<feature type="domain" description="PucR C-terminal helix-turn-helix" evidence="3">
    <location>
        <begin position="454"/>
        <end position="511"/>
    </location>
</feature>
<proteinExistence type="predicted"/>
<gene>
    <name evidence="4" type="ORF">C7M71_026250</name>
</gene>
<dbReference type="InterPro" id="IPR012914">
    <property type="entry name" value="PucR_dom"/>
</dbReference>
<protein>
    <submittedName>
        <fullName evidence="4">PucR family transcriptional regulator</fullName>
    </submittedName>
</protein>